<accession>A0A4Y2EWG8</accession>
<sequence length="141" mass="16207">MIRKVQSECFFPKAKIEHFECFDDDLITFDAPSAEDIVSLIKEKNNLIGNSCSYMKDKGDASLGPTISGAKAAVNIFQNFFATETVDKNVMYSFMIIDETIDELYLKSKSFPEKIMAYFHTLEQWFPTCGPWIAYQWAVER</sequence>
<gene>
    <name evidence="1" type="ORF">AVEN_181826_1</name>
</gene>
<comment type="caution">
    <text evidence="1">The sequence shown here is derived from an EMBL/GenBank/DDBJ whole genome shotgun (WGS) entry which is preliminary data.</text>
</comment>
<keyword evidence="2" id="KW-1185">Reference proteome</keyword>
<dbReference type="EMBL" id="BGPR01000737">
    <property type="protein sequence ID" value="GBM33580.1"/>
    <property type="molecule type" value="Genomic_DNA"/>
</dbReference>
<organism evidence="1 2">
    <name type="scientific">Araneus ventricosus</name>
    <name type="common">Orbweaver spider</name>
    <name type="synonym">Epeira ventricosa</name>
    <dbReference type="NCBI Taxonomy" id="182803"/>
    <lineage>
        <taxon>Eukaryota</taxon>
        <taxon>Metazoa</taxon>
        <taxon>Ecdysozoa</taxon>
        <taxon>Arthropoda</taxon>
        <taxon>Chelicerata</taxon>
        <taxon>Arachnida</taxon>
        <taxon>Araneae</taxon>
        <taxon>Araneomorphae</taxon>
        <taxon>Entelegynae</taxon>
        <taxon>Araneoidea</taxon>
        <taxon>Araneidae</taxon>
        <taxon>Araneus</taxon>
    </lineage>
</organism>
<reference evidence="1 2" key="1">
    <citation type="journal article" date="2019" name="Sci. Rep.">
        <title>Orb-weaving spider Araneus ventricosus genome elucidates the spidroin gene catalogue.</title>
        <authorList>
            <person name="Kono N."/>
            <person name="Nakamura H."/>
            <person name="Ohtoshi R."/>
            <person name="Moran D.A.P."/>
            <person name="Shinohara A."/>
            <person name="Yoshida Y."/>
            <person name="Fujiwara M."/>
            <person name="Mori M."/>
            <person name="Tomita M."/>
            <person name="Arakawa K."/>
        </authorList>
    </citation>
    <scope>NUCLEOTIDE SEQUENCE [LARGE SCALE GENOMIC DNA]</scope>
</reference>
<proteinExistence type="predicted"/>
<protein>
    <submittedName>
        <fullName evidence="1">Uncharacterized protein</fullName>
    </submittedName>
</protein>
<evidence type="ECO:0000313" key="1">
    <source>
        <dbReference type="EMBL" id="GBM33580.1"/>
    </source>
</evidence>
<dbReference type="Proteomes" id="UP000499080">
    <property type="component" value="Unassembled WGS sequence"/>
</dbReference>
<evidence type="ECO:0000313" key="2">
    <source>
        <dbReference type="Proteomes" id="UP000499080"/>
    </source>
</evidence>
<name>A0A4Y2EWG8_ARAVE</name>
<dbReference type="AlphaFoldDB" id="A0A4Y2EWG8"/>